<name>A0A8J4YSE1_CHIOP</name>
<organism evidence="2 3">
    <name type="scientific">Chionoecetes opilio</name>
    <name type="common">Atlantic snow crab</name>
    <name type="synonym">Cancer opilio</name>
    <dbReference type="NCBI Taxonomy" id="41210"/>
    <lineage>
        <taxon>Eukaryota</taxon>
        <taxon>Metazoa</taxon>
        <taxon>Ecdysozoa</taxon>
        <taxon>Arthropoda</taxon>
        <taxon>Crustacea</taxon>
        <taxon>Multicrustacea</taxon>
        <taxon>Malacostraca</taxon>
        <taxon>Eumalacostraca</taxon>
        <taxon>Eucarida</taxon>
        <taxon>Decapoda</taxon>
        <taxon>Pleocyemata</taxon>
        <taxon>Brachyura</taxon>
        <taxon>Eubrachyura</taxon>
        <taxon>Majoidea</taxon>
        <taxon>Majidae</taxon>
        <taxon>Chionoecetes</taxon>
    </lineage>
</organism>
<evidence type="ECO:0000313" key="3">
    <source>
        <dbReference type="Proteomes" id="UP000770661"/>
    </source>
</evidence>
<evidence type="ECO:0000313" key="2">
    <source>
        <dbReference type="EMBL" id="KAG0729821.1"/>
    </source>
</evidence>
<accession>A0A8J4YSE1</accession>
<dbReference type="Proteomes" id="UP000770661">
    <property type="component" value="Unassembled WGS sequence"/>
</dbReference>
<dbReference type="EMBL" id="JACEEZ010000796">
    <property type="protein sequence ID" value="KAG0729821.1"/>
    <property type="molecule type" value="Genomic_DNA"/>
</dbReference>
<reference evidence="2" key="1">
    <citation type="submission" date="2020-07" db="EMBL/GenBank/DDBJ databases">
        <title>The High-quality genome of the commercially important snow crab, Chionoecetes opilio.</title>
        <authorList>
            <person name="Jeong J.-H."/>
            <person name="Ryu S."/>
        </authorList>
    </citation>
    <scope>NUCLEOTIDE SEQUENCE</scope>
    <source>
        <strain evidence="2">MADBK_172401_WGS</strain>
        <tissue evidence="2">Digestive gland</tissue>
    </source>
</reference>
<dbReference type="AlphaFoldDB" id="A0A8J4YSE1"/>
<comment type="caution">
    <text evidence="2">The sequence shown here is derived from an EMBL/GenBank/DDBJ whole genome shotgun (WGS) entry which is preliminary data.</text>
</comment>
<sequence>MASHRRRKYNLNISLERELYVNLLGVLSSSDTGTDEERQFDELHCSETSDSVGDDGSGVESEERIEEVEEDAGVVGIFLSPPYINPKEKFEYYFPPVLNSHQTLLNPNLVPPVPPNALTRASRLPPRV</sequence>
<protein>
    <submittedName>
        <fullName evidence="2">Uncharacterized protein</fullName>
    </submittedName>
</protein>
<feature type="region of interest" description="Disordered" evidence="1">
    <location>
        <begin position="46"/>
        <end position="68"/>
    </location>
</feature>
<keyword evidence="3" id="KW-1185">Reference proteome</keyword>
<proteinExistence type="predicted"/>
<evidence type="ECO:0000256" key="1">
    <source>
        <dbReference type="SAM" id="MobiDB-lite"/>
    </source>
</evidence>
<gene>
    <name evidence="2" type="ORF">GWK47_029558</name>
</gene>